<comment type="similarity">
    <text evidence="1">Belongs to the UDP-glycosyltransferase family.</text>
</comment>
<reference evidence="4 5" key="1">
    <citation type="journal article" date="2020" name="Nat. Food">
        <title>A phased Vanilla planifolia genome enables genetic improvement of flavour and production.</title>
        <authorList>
            <person name="Hasing T."/>
            <person name="Tang H."/>
            <person name="Brym M."/>
            <person name="Khazi F."/>
            <person name="Huang T."/>
            <person name="Chambers A.H."/>
        </authorList>
    </citation>
    <scope>NUCLEOTIDE SEQUENCE [LARGE SCALE GENOMIC DNA]</scope>
    <source>
        <tissue evidence="4">Leaf</tissue>
    </source>
</reference>
<feature type="signal peptide" evidence="3">
    <location>
        <begin position="1"/>
        <end position="17"/>
    </location>
</feature>
<dbReference type="AlphaFoldDB" id="A0A835QS34"/>
<organism evidence="4 5">
    <name type="scientific">Vanilla planifolia</name>
    <name type="common">Vanilla</name>
    <dbReference type="NCBI Taxonomy" id="51239"/>
    <lineage>
        <taxon>Eukaryota</taxon>
        <taxon>Viridiplantae</taxon>
        <taxon>Streptophyta</taxon>
        <taxon>Embryophyta</taxon>
        <taxon>Tracheophyta</taxon>
        <taxon>Spermatophyta</taxon>
        <taxon>Magnoliopsida</taxon>
        <taxon>Liliopsida</taxon>
        <taxon>Asparagales</taxon>
        <taxon>Orchidaceae</taxon>
        <taxon>Vanilloideae</taxon>
        <taxon>Vanilleae</taxon>
        <taxon>Vanilla</taxon>
    </lineage>
</organism>
<gene>
    <name evidence="4" type="ORF">HPP92_013300</name>
</gene>
<keyword evidence="3" id="KW-0732">Signal</keyword>
<evidence type="ECO:0000256" key="3">
    <source>
        <dbReference type="SAM" id="SignalP"/>
    </source>
</evidence>
<evidence type="ECO:0000313" key="4">
    <source>
        <dbReference type="EMBL" id="KAG0478581.1"/>
    </source>
</evidence>
<dbReference type="InterPro" id="IPR050481">
    <property type="entry name" value="UDP-glycosyltransf_plant"/>
</dbReference>
<dbReference type="Pfam" id="PF00201">
    <property type="entry name" value="UDPGT"/>
    <property type="match status" value="1"/>
</dbReference>
<proteinExistence type="inferred from homology"/>
<keyword evidence="2" id="KW-0808">Transferase</keyword>
<dbReference type="CDD" id="cd03784">
    <property type="entry name" value="GT1_Gtf-like"/>
    <property type="match status" value="1"/>
</dbReference>
<accession>A0A835QS34</accession>
<dbReference type="PANTHER" id="PTHR48049:SF80">
    <property type="entry name" value="GLYCOSYLTRANSFERASE"/>
    <property type="match status" value="1"/>
</dbReference>
<sequence length="431" mass="48301">MESQSVHLLLLPWLAFGHLLPYLELSQSLARKGYRISFITTPRNIKRLPQIPPALSSLVTFLDFPLPRIEHLPENAEATIDLPSDDLRPYLRQAFDDMAPKLSAFLEDPQSSPPDFIIFDYAAFWVPSIAAKFSIPCAYFGLHTAAAFSFYGSTSVLMGDEGARSRPEDFTVLPPWIPFLRPSWCAAILVRSCFEFEREWIELLEKIYKKRVIPVGLLPPSAAPDEIPSQDRHEALKWLDEREQGSVVYVAFGTEVKLTVSQVWEIWLGLERSHLPFVWALRVGELPEGLLERMQGIERGLLCLGWVPQIRILAHPAVGGFLTHGGWNSIVEGLAFGRGMVVLPMIFDQGLNARYLVEKGIAVEVERDEEDGSFTGEGIAESLRLVMVEAQGKTFLEASRESSKVFGDEELSDSYVTDLVGTLRAVATLEK</sequence>
<feature type="chain" id="PRO_5033058832" evidence="3">
    <location>
        <begin position="18"/>
        <end position="431"/>
    </location>
</feature>
<dbReference type="OrthoDB" id="5835829at2759"/>
<evidence type="ECO:0000256" key="2">
    <source>
        <dbReference type="ARBA" id="ARBA00022679"/>
    </source>
</evidence>
<protein>
    <submittedName>
        <fullName evidence="4">Uncharacterized protein</fullName>
    </submittedName>
</protein>
<dbReference type="Proteomes" id="UP000639772">
    <property type="component" value="Chromosome 6"/>
</dbReference>
<evidence type="ECO:0000313" key="5">
    <source>
        <dbReference type="Proteomes" id="UP000639772"/>
    </source>
</evidence>
<comment type="caution">
    <text evidence="4">The sequence shown here is derived from an EMBL/GenBank/DDBJ whole genome shotgun (WGS) entry which is preliminary data.</text>
</comment>
<evidence type="ECO:0000256" key="1">
    <source>
        <dbReference type="ARBA" id="ARBA00009995"/>
    </source>
</evidence>
<dbReference type="InterPro" id="IPR002213">
    <property type="entry name" value="UDP_glucos_trans"/>
</dbReference>
<dbReference type="Gene3D" id="3.40.50.2000">
    <property type="entry name" value="Glycogen Phosphorylase B"/>
    <property type="match status" value="2"/>
</dbReference>
<dbReference type="GO" id="GO:0035251">
    <property type="term" value="F:UDP-glucosyltransferase activity"/>
    <property type="evidence" value="ECO:0007669"/>
    <property type="project" value="InterPro"/>
</dbReference>
<dbReference type="FunFam" id="3.40.50.2000:FF:000037">
    <property type="entry name" value="Glycosyltransferase"/>
    <property type="match status" value="1"/>
</dbReference>
<dbReference type="SUPFAM" id="SSF53756">
    <property type="entry name" value="UDP-Glycosyltransferase/glycogen phosphorylase"/>
    <property type="match status" value="1"/>
</dbReference>
<dbReference type="EMBL" id="JADCNM010000006">
    <property type="protein sequence ID" value="KAG0478581.1"/>
    <property type="molecule type" value="Genomic_DNA"/>
</dbReference>
<dbReference type="PANTHER" id="PTHR48049">
    <property type="entry name" value="GLYCOSYLTRANSFERASE"/>
    <property type="match status" value="1"/>
</dbReference>
<name>A0A835QS34_VANPL</name>